<accession>A0ABT8JQ36</accession>
<keyword evidence="1" id="KW-0233">DNA recombination</keyword>
<dbReference type="Proteomes" id="UP001175097">
    <property type="component" value="Unassembled WGS sequence"/>
</dbReference>
<evidence type="ECO:0000313" key="3">
    <source>
        <dbReference type="EMBL" id="MDN4607174.1"/>
    </source>
</evidence>
<dbReference type="InterPro" id="IPR011010">
    <property type="entry name" value="DNA_brk_join_enz"/>
</dbReference>
<dbReference type="InterPro" id="IPR002104">
    <property type="entry name" value="Integrase_catalytic"/>
</dbReference>
<dbReference type="EMBL" id="JAROCC010000004">
    <property type="protein sequence ID" value="MDN4607174.1"/>
    <property type="molecule type" value="Genomic_DNA"/>
</dbReference>
<dbReference type="InterPro" id="IPR013762">
    <property type="entry name" value="Integrase-like_cat_sf"/>
</dbReference>
<sequence length="173" mass="20371">MRFGKTGNYFSLEAIIDDARVWLHFVLINLLYKTAAKVNKIINLEVKDLNLKRNNCVIKNKSLKTNRIINLSTSTTELVEQYILQNSLKENQKLFYQGYNITQAEICRHLRMYIKRARIKEPNLIPDYDSVCGFRISRAIHLYQSGYSIESLTYLFGHSDDYFTNKYIRVVNM</sequence>
<keyword evidence="4" id="KW-1185">Reference proteome</keyword>
<dbReference type="Gene3D" id="1.10.443.10">
    <property type="entry name" value="Intergrase catalytic core"/>
    <property type="match status" value="1"/>
</dbReference>
<evidence type="ECO:0000313" key="4">
    <source>
        <dbReference type="Proteomes" id="UP001175097"/>
    </source>
</evidence>
<dbReference type="PROSITE" id="PS51898">
    <property type="entry name" value="TYR_RECOMBINASE"/>
    <property type="match status" value="1"/>
</dbReference>
<gene>
    <name evidence="3" type="ORF">P5G49_06715</name>
</gene>
<evidence type="ECO:0000259" key="2">
    <source>
        <dbReference type="PROSITE" id="PS51898"/>
    </source>
</evidence>
<reference evidence="3" key="1">
    <citation type="submission" date="2023-03" db="EMBL/GenBank/DDBJ databases">
        <title>MT1 and MT2 Draft Genomes of Novel Species.</title>
        <authorList>
            <person name="Venkateswaran K."/>
        </authorList>
    </citation>
    <scope>NUCLEOTIDE SEQUENCE</scope>
    <source>
        <strain evidence="3">F6_3S_P_2</strain>
    </source>
</reference>
<dbReference type="RefSeq" id="WP_301242721.1">
    <property type="nucleotide sequence ID" value="NZ_JAROCC010000004.1"/>
</dbReference>
<dbReference type="SUPFAM" id="SSF56349">
    <property type="entry name" value="DNA breaking-rejoining enzymes"/>
    <property type="match status" value="1"/>
</dbReference>
<evidence type="ECO:0000256" key="1">
    <source>
        <dbReference type="ARBA" id="ARBA00023172"/>
    </source>
</evidence>
<proteinExistence type="predicted"/>
<comment type="caution">
    <text evidence="3">The sequence shown here is derived from an EMBL/GenBank/DDBJ whole genome shotgun (WGS) entry which is preliminary data.</text>
</comment>
<protein>
    <submittedName>
        <fullName evidence="3">Tyrosine-type recombinase/integrase</fullName>
    </submittedName>
</protein>
<dbReference type="Pfam" id="PF00589">
    <property type="entry name" value="Phage_integrase"/>
    <property type="match status" value="1"/>
</dbReference>
<organism evidence="3 4">
    <name type="scientific">Sporosarcina highlanderae</name>
    <dbReference type="NCBI Taxonomy" id="3035916"/>
    <lineage>
        <taxon>Bacteria</taxon>
        <taxon>Bacillati</taxon>
        <taxon>Bacillota</taxon>
        <taxon>Bacilli</taxon>
        <taxon>Bacillales</taxon>
        <taxon>Caryophanaceae</taxon>
        <taxon>Sporosarcina</taxon>
    </lineage>
</organism>
<feature type="domain" description="Tyr recombinase" evidence="2">
    <location>
        <begin position="2"/>
        <end position="173"/>
    </location>
</feature>
<name>A0ABT8JQ36_9BACL</name>